<dbReference type="EMBL" id="HG322950">
    <property type="protein sequence ID" value="CDF86770.1"/>
    <property type="molecule type" value="Genomic_DNA"/>
</dbReference>
<evidence type="ECO:0000313" key="1">
    <source>
        <dbReference type="EMBL" id="CDF86770.1"/>
    </source>
</evidence>
<dbReference type="InterPro" id="IPR023214">
    <property type="entry name" value="HAD_sf"/>
</dbReference>
<proteinExistence type="predicted"/>
<dbReference type="PATRIC" id="fig|1301098.3.peg.5443"/>
<name>A0A024HNY1_PSEKB</name>
<dbReference type="Gene3D" id="3.40.50.1000">
    <property type="entry name" value="HAD superfamily/HAD-like"/>
    <property type="match status" value="1"/>
</dbReference>
<dbReference type="SUPFAM" id="SSF56784">
    <property type="entry name" value="HAD-like"/>
    <property type="match status" value="1"/>
</dbReference>
<dbReference type="OrthoDB" id="152220at2"/>
<dbReference type="Proteomes" id="UP000025241">
    <property type="component" value="Chromosome I"/>
</dbReference>
<reference evidence="1 2" key="2">
    <citation type="submission" date="2014-05" db="EMBL/GenBank/DDBJ databases">
        <title>Genome sequence of the 3-chlorobenzoate degrading bacterium Pseudomonas knackmussii B13 shows multiple evidence for horizontal gene transfer.</title>
        <authorList>
            <person name="Miyazaki R."/>
            <person name="Bertelli C."/>
            <person name="Falquet L."/>
            <person name="Robinson-Rechavi M."/>
            <person name="Gharib W."/>
            <person name="Roy S."/>
            <person name="Van der Meer J.R."/>
        </authorList>
    </citation>
    <scope>NUCLEOTIDE SEQUENCE [LARGE SCALE GENOMIC DNA]</scope>
    <source>
        <strain evidence="1 2">B13</strain>
    </source>
</reference>
<evidence type="ECO:0000313" key="2">
    <source>
        <dbReference type="Proteomes" id="UP000025241"/>
    </source>
</evidence>
<keyword evidence="2" id="KW-1185">Reference proteome</keyword>
<dbReference type="KEGG" id="pkc:PKB_5460"/>
<reference evidence="1 2" key="1">
    <citation type="submission" date="2013-03" db="EMBL/GenBank/DDBJ databases">
        <authorList>
            <person name="Linke B."/>
        </authorList>
    </citation>
    <scope>NUCLEOTIDE SEQUENCE [LARGE SCALE GENOMIC DNA]</scope>
    <source>
        <strain evidence="1 2">B13</strain>
    </source>
</reference>
<organism evidence="1 2">
    <name type="scientific">Pseudomonas knackmussii (strain DSM 6978 / CCUG 54928 / LMG 23759 / B13)</name>
    <dbReference type="NCBI Taxonomy" id="1301098"/>
    <lineage>
        <taxon>Bacteria</taxon>
        <taxon>Pseudomonadati</taxon>
        <taxon>Pseudomonadota</taxon>
        <taxon>Gammaproteobacteria</taxon>
        <taxon>Pseudomonadales</taxon>
        <taxon>Pseudomonadaceae</taxon>
        <taxon>Pseudomonas</taxon>
    </lineage>
</organism>
<accession>A0A024HNY1</accession>
<dbReference type="eggNOG" id="COG0546">
    <property type="taxonomic scope" value="Bacteria"/>
</dbReference>
<gene>
    <name evidence="1" type="ORF">PKB_5460</name>
</gene>
<dbReference type="Gene3D" id="1.10.286.50">
    <property type="match status" value="1"/>
</dbReference>
<dbReference type="Pfam" id="PF00702">
    <property type="entry name" value="Hydrolase"/>
    <property type="match status" value="1"/>
</dbReference>
<protein>
    <recommendedName>
        <fullName evidence="3">Haloacid dehalogenase</fullName>
    </recommendedName>
</protein>
<dbReference type="InterPro" id="IPR036412">
    <property type="entry name" value="HAD-like_sf"/>
</dbReference>
<dbReference type="AlphaFoldDB" id="A0A024HNY1"/>
<dbReference type="HOGENOM" id="CLU_1165021_0_0_6"/>
<dbReference type="STRING" id="1301098.PKB_5460"/>
<evidence type="ECO:0008006" key="3">
    <source>
        <dbReference type="Google" id="ProtNLM"/>
    </source>
</evidence>
<dbReference type="RefSeq" id="WP_043256134.1">
    <property type="nucleotide sequence ID" value="NZ_HG322950.1"/>
</dbReference>
<sequence>MLKTQPLVILVDVDNTLLDNDRFVADLSAHLVMAFGRAQSALYWQAFDELRSQFGYADYLGALQRLRDGSDNQAELLRMSAFLLDYPFRSRLYPGALDTLEHLCGLGRTVLLSDGDMVFQPRKIQRSGLWEAVDGQALIFVHKERMLAAVQRHFPAVHYVMIDDKPLLLASMKRAMGPRLTSLFVRQGHYAAEANTRRIAPAPDIGVECIGDVRALRQSDLVNAGANALPTCEAIP</sequence>